<dbReference type="AlphaFoldDB" id="A0A6C0AVE3"/>
<protein>
    <submittedName>
        <fullName evidence="1">Uncharacterized protein</fullName>
    </submittedName>
</protein>
<sequence length="54" mass="6393">MLLWWYVLEVIYPLVMDGRSVLRETVKENLAGRNNVPERMNGRIRIENPSSYIT</sequence>
<name>A0A6C0AVE3_9ZZZZ</name>
<organism evidence="1">
    <name type="scientific">viral metagenome</name>
    <dbReference type="NCBI Taxonomy" id="1070528"/>
    <lineage>
        <taxon>unclassified sequences</taxon>
        <taxon>metagenomes</taxon>
        <taxon>organismal metagenomes</taxon>
    </lineage>
</organism>
<accession>A0A6C0AVE3</accession>
<proteinExistence type="predicted"/>
<evidence type="ECO:0000313" key="1">
    <source>
        <dbReference type="EMBL" id="QHS83433.1"/>
    </source>
</evidence>
<dbReference type="EMBL" id="MN738755">
    <property type="protein sequence ID" value="QHS83433.1"/>
    <property type="molecule type" value="Genomic_DNA"/>
</dbReference>
<reference evidence="1" key="1">
    <citation type="journal article" date="2020" name="Nature">
        <title>Giant virus diversity and host interactions through global metagenomics.</title>
        <authorList>
            <person name="Schulz F."/>
            <person name="Roux S."/>
            <person name="Paez-Espino D."/>
            <person name="Jungbluth S."/>
            <person name="Walsh D.A."/>
            <person name="Denef V.J."/>
            <person name="McMahon K.D."/>
            <person name="Konstantinidis K.T."/>
            <person name="Eloe-Fadrosh E.A."/>
            <person name="Kyrpides N.C."/>
            <person name="Woyke T."/>
        </authorList>
    </citation>
    <scope>NUCLEOTIDE SEQUENCE</scope>
    <source>
        <strain evidence="1">GVMAG-S-ERX555943-30</strain>
    </source>
</reference>